<protein>
    <submittedName>
        <fullName evidence="1">Uncharacterized protein</fullName>
    </submittedName>
</protein>
<proteinExistence type="predicted"/>
<reference evidence="1" key="1">
    <citation type="submission" date="2021-03" db="EMBL/GenBank/DDBJ databases">
        <title>Whole genome shotgun sequence of Actinoplanes consettensis NBRC 14913.</title>
        <authorList>
            <person name="Komaki H."/>
            <person name="Tamura T."/>
        </authorList>
    </citation>
    <scope>NUCLEOTIDE SEQUENCE</scope>
    <source>
        <strain evidence="1">NBRC 14913</strain>
    </source>
</reference>
<dbReference type="EMBL" id="BOQP01000028">
    <property type="protein sequence ID" value="GIM76877.1"/>
    <property type="molecule type" value="Genomic_DNA"/>
</dbReference>
<evidence type="ECO:0000313" key="1">
    <source>
        <dbReference type="EMBL" id="GIM76877.1"/>
    </source>
</evidence>
<keyword evidence="2" id="KW-1185">Reference proteome</keyword>
<name>A0A919SSX3_9ACTN</name>
<dbReference type="Proteomes" id="UP000680865">
    <property type="component" value="Unassembled WGS sequence"/>
</dbReference>
<dbReference type="AlphaFoldDB" id="A0A919SSX3"/>
<comment type="caution">
    <text evidence="1">The sequence shown here is derived from an EMBL/GenBank/DDBJ whole genome shotgun (WGS) entry which is preliminary data.</text>
</comment>
<evidence type="ECO:0000313" key="2">
    <source>
        <dbReference type="Proteomes" id="UP000680865"/>
    </source>
</evidence>
<dbReference type="RefSeq" id="WP_212999890.1">
    <property type="nucleotide sequence ID" value="NZ_BAAATW010000005.1"/>
</dbReference>
<accession>A0A919SSX3</accession>
<sequence>MTAQRRLQESLEEFLAAAADQARLVLDAGAGLPTYDAGVEFQALAVRAMVKAPKSGPLSEVTVGLNLIWGALTDEMDAPGRGSSEQDIEAVRHMKQAAFEWLSVQDAPGDRAAYLDFWVHDECGYSRDLPELG</sequence>
<gene>
    <name evidence="1" type="ORF">Aco04nite_52620</name>
</gene>
<organism evidence="1 2">
    <name type="scientific">Winogradskya consettensis</name>
    <dbReference type="NCBI Taxonomy" id="113560"/>
    <lineage>
        <taxon>Bacteria</taxon>
        <taxon>Bacillati</taxon>
        <taxon>Actinomycetota</taxon>
        <taxon>Actinomycetes</taxon>
        <taxon>Micromonosporales</taxon>
        <taxon>Micromonosporaceae</taxon>
        <taxon>Winogradskya</taxon>
    </lineage>
</organism>